<dbReference type="EMBL" id="JACGWN010000012">
    <property type="protein sequence ID" value="KAL0417067.1"/>
    <property type="molecule type" value="Genomic_DNA"/>
</dbReference>
<sequence>MALEYWEFIAENVNSFANSEDDNYCSNILSLSYNNLPIHLKPCFLYMRAFPEDDEINVSELIRLWVAEGFLKPIRGKSLENVADEYLKDLIDRNMILIRKRKISRKIKTCSIHDLLRDLCLKEFEKEHFIYVPKMQRVDFFPPFSEMCFMCGRLSEIEIIDLPGVHVAPKSPSLATLLVCHACRNMYPDFSRARLVRLKYTYSKSYKEFLLFTRLGYLNVQCKLDLGLTSPSTIPLLWNLKVLTLASSYNMDAKVLPSEIWEMPQLRHVIVRYAILPDPLVAQNHVILENLQTLSNIENLRFTDEILERIPNVKKLEISYCRGDPKPNVVWSYYCLHNLVHLHKLESLSLSAKRFSLENITFPHSLKKLHLYGCKIPWEDMTIIGSSLPNLEVLALYHNAFKGPEWNPVEGQFLRLKVLCIWHNHHLVRWRAENVHFPNLETLFLRFMSTLEEIPSGIGDIPTLKYIHLVICPDFVVDSAKRILEEQQSYGNESLQLFVDGDQVVVS</sequence>
<keyword evidence="2" id="KW-0433">Leucine-rich repeat</keyword>
<evidence type="ECO:0000259" key="7">
    <source>
        <dbReference type="Pfam" id="PF23559"/>
    </source>
</evidence>
<keyword evidence="5" id="KW-0611">Plant defense</keyword>
<reference evidence="8" key="2">
    <citation type="journal article" date="2024" name="Plant">
        <title>Genomic evolution and insights into agronomic trait innovations of Sesamum species.</title>
        <authorList>
            <person name="Miao H."/>
            <person name="Wang L."/>
            <person name="Qu L."/>
            <person name="Liu H."/>
            <person name="Sun Y."/>
            <person name="Le M."/>
            <person name="Wang Q."/>
            <person name="Wei S."/>
            <person name="Zheng Y."/>
            <person name="Lin W."/>
            <person name="Duan Y."/>
            <person name="Cao H."/>
            <person name="Xiong S."/>
            <person name="Wang X."/>
            <person name="Wei L."/>
            <person name="Li C."/>
            <person name="Ma Q."/>
            <person name="Ju M."/>
            <person name="Zhao R."/>
            <person name="Li G."/>
            <person name="Mu C."/>
            <person name="Tian Q."/>
            <person name="Mei H."/>
            <person name="Zhang T."/>
            <person name="Gao T."/>
            <person name="Zhang H."/>
        </authorList>
    </citation>
    <scope>NUCLEOTIDE SEQUENCE</scope>
    <source>
        <strain evidence="8">KEN1</strain>
    </source>
</reference>
<dbReference type="Pfam" id="PF23559">
    <property type="entry name" value="WHD_DRP"/>
    <property type="match status" value="1"/>
</dbReference>
<accession>A0AAW2UK54</accession>
<proteinExistence type="inferred from homology"/>
<dbReference type="Gene3D" id="1.10.10.10">
    <property type="entry name" value="Winged helix-like DNA-binding domain superfamily/Winged helix DNA-binding domain"/>
    <property type="match status" value="1"/>
</dbReference>
<dbReference type="AlphaFoldDB" id="A0AAW2UK54"/>
<evidence type="ECO:0000313" key="8">
    <source>
        <dbReference type="EMBL" id="KAL0417067.1"/>
    </source>
</evidence>
<dbReference type="InterPro" id="IPR036388">
    <property type="entry name" value="WH-like_DNA-bd_sf"/>
</dbReference>
<organism evidence="8">
    <name type="scientific">Sesamum latifolium</name>
    <dbReference type="NCBI Taxonomy" id="2727402"/>
    <lineage>
        <taxon>Eukaryota</taxon>
        <taxon>Viridiplantae</taxon>
        <taxon>Streptophyta</taxon>
        <taxon>Embryophyta</taxon>
        <taxon>Tracheophyta</taxon>
        <taxon>Spermatophyta</taxon>
        <taxon>Magnoliopsida</taxon>
        <taxon>eudicotyledons</taxon>
        <taxon>Gunneridae</taxon>
        <taxon>Pentapetalae</taxon>
        <taxon>asterids</taxon>
        <taxon>lamiids</taxon>
        <taxon>Lamiales</taxon>
        <taxon>Pedaliaceae</taxon>
        <taxon>Sesamum</taxon>
    </lineage>
</organism>
<dbReference type="Gene3D" id="3.80.10.10">
    <property type="entry name" value="Ribonuclease Inhibitor"/>
    <property type="match status" value="1"/>
</dbReference>
<comment type="caution">
    <text evidence="8">The sequence shown here is derived from an EMBL/GenBank/DDBJ whole genome shotgun (WGS) entry which is preliminary data.</text>
</comment>
<keyword evidence="6" id="KW-0067">ATP-binding</keyword>
<gene>
    <name evidence="8" type="ORF">Slati_3538600</name>
</gene>
<dbReference type="GO" id="GO:0005524">
    <property type="term" value="F:ATP binding"/>
    <property type="evidence" value="ECO:0007669"/>
    <property type="project" value="UniProtKB-KW"/>
</dbReference>
<dbReference type="PANTHER" id="PTHR15140:SF33">
    <property type="entry name" value="LATE BLIGHT RESISTANCE PROTEIN HOMOLOG R1A-3 ISOFORM X1"/>
    <property type="match status" value="1"/>
</dbReference>
<dbReference type="PANTHER" id="PTHR15140">
    <property type="entry name" value="TUBULIN-SPECIFIC CHAPERONE E"/>
    <property type="match status" value="1"/>
</dbReference>
<evidence type="ECO:0000256" key="5">
    <source>
        <dbReference type="ARBA" id="ARBA00022821"/>
    </source>
</evidence>
<evidence type="ECO:0000256" key="3">
    <source>
        <dbReference type="ARBA" id="ARBA00022737"/>
    </source>
</evidence>
<dbReference type="FunFam" id="1.10.10.10:FF:000322">
    <property type="entry name" value="Probable disease resistance protein At1g63360"/>
    <property type="match status" value="1"/>
</dbReference>
<dbReference type="InterPro" id="IPR032675">
    <property type="entry name" value="LRR_dom_sf"/>
</dbReference>
<name>A0AAW2UK54_9LAMI</name>
<dbReference type="GO" id="GO:0006952">
    <property type="term" value="P:defense response"/>
    <property type="evidence" value="ECO:0007669"/>
    <property type="project" value="UniProtKB-KW"/>
</dbReference>
<comment type="similarity">
    <text evidence="1">Belongs to the disease resistance NB-LRR family.</text>
</comment>
<evidence type="ECO:0000256" key="1">
    <source>
        <dbReference type="ARBA" id="ARBA00008894"/>
    </source>
</evidence>
<dbReference type="SUPFAM" id="SSF52058">
    <property type="entry name" value="L domain-like"/>
    <property type="match status" value="1"/>
</dbReference>
<keyword evidence="4" id="KW-0547">Nucleotide-binding</keyword>
<feature type="domain" description="Disease resistance protein winged helix" evidence="7">
    <location>
        <begin position="50"/>
        <end position="120"/>
    </location>
</feature>
<evidence type="ECO:0000256" key="2">
    <source>
        <dbReference type="ARBA" id="ARBA00022614"/>
    </source>
</evidence>
<reference evidence="8" key="1">
    <citation type="submission" date="2020-06" db="EMBL/GenBank/DDBJ databases">
        <authorList>
            <person name="Li T."/>
            <person name="Hu X."/>
            <person name="Zhang T."/>
            <person name="Song X."/>
            <person name="Zhang H."/>
            <person name="Dai N."/>
            <person name="Sheng W."/>
            <person name="Hou X."/>
            <person name="Wei L."/>
        </authorList>
    </citation>
    <scope>NUCLEOTIDE SEQUENCE</scope>
    <source>
        <strain evidence="8">KEN1</strain>
        <tissue evidence="8">Leaf</tissue>
    </source>
</reference>
<keyword evidence="3" id="KW-0677">Repeat</keyword>
<evidence type="ECO:0000256" key="6">
    <source>
        <dbReference type="ARBA" id="ARBA00022840"/>
    </source>
</evidence>
<dbReference type="InterPro" id="IPR058922">
    <property type="entry name" value="WHD_DRP"/>
</dbReference>
<evidence type="ECO:0000256" key="4">
    <source>
        <dbReference type="ARBA" id="ARBA00022741"/>
    </source>
</evidence>
<protein>
    <submittedName>
        <fullName evidence="8">Late blight resistance proteinR1A-10</fullName>
    </submittedName>
</protein>